<dbReference type="Proteomes" id="UP000039865">
    <property type="component" value="Unassembled WGS sequence"/>
</dbReference>
<reference evidence="1 2" key="1">
    <citation type="submission" date="2014-06" db="EMBL/GenBank/DDBJ databases">
        <authorList>
            <person name="Swart Estienne"/>
        </authorList>
    </citation>
    <scope>NUCLEOTIDE SEQUENCE [LARGE SCALE GENOMIC DNA]</scope>
    <source>
        <strain evidence="1 2">130c</strain>
    </source>
</reference>
<gene>
    <name evidence="1" type="primary">Contig4852.g5190</name>
    <name evidence="1" type="ORF">STYLEM_11821</name>
</gene>
<proteinExistence type="predicted"/>
<dbReference type="OrthoDB" id="10260024at2759"/>
<dbReference type="InParanoid" id="A0A078ALN7"/>
<protein>
    <submittedName>
        <fullName evidence="1">Uncharacterized protein</fullName>
    </submittedName>
</protein>
<dbReference type="AlphaFoldDB" id="A0A078ALN7"/>
<dbReference type="EMBL" id="CCKQ01011245">
    <property type="protein sequence ID" value="CDW82786.1"/>
    <property type="molecule type" value="Genomic_DNA"/>
</dbReference>
<evidence type="ECO:0000313" key="1">
    <source>
        <dbReference type="EMBL" id="CDW82786.1"/>
    </source>
</evidence>
<sequence length="97" mass="11506">MTTQLISYYVKCYRFPIVFKDLVEQEDKTHSLPQNLVQDDEGFILHLIDNHKHLKYGSFDLTLAQKIGETIELVNGKEIYHWNSNAYEIKRQSIIDY</sequence>
<accession>A0A078ALN7</accession>
<keyword evidence="2" id="KW-1185">Reference proteome</keyword>
<evidence type="ECO:0000313" key="2">
    <source>
        <dbReference type="Proteomes" id="UP000039865"/>
    </source>
</evidence>
<organism evidence="1 2">
    <name type="scientific">Stylonychia lemnae</name>
    <name type="common">Ciliate</name>
    <dbReference type="NCBI Taxonomy" id="5949"/>
    <lineage>
        <taxon>Eukaryota</taxon>
        <taxon>Sar</taxon>
        <taxon>Alveolata</taxon>
        <taxon>Ciliophora</taxon>
        <taxon>Intramacronucleata</taxon>
        <taxon>Spirotrichea</taxon>
        <taxon>Stichotrichia</taxon>
        <taxon>Sporadotrichida</taxon>
        <taxon>Oxytrichidae</taxon>
        <taxon>Stylonychinae</taxon>
        <taxon>Stylonychia</taxon>
    </lineage>
</organism>
<name>A0A078ALN7_STYLE</name>